<gene>
    <name evidence="1" type="primary">gerPE</name>
    <name evidence="1" type="ORF">NEOCIP111885_02978</name>
</gene>
<dbReference type="Proteomes" id="UP000789845">
    <property type="component" value="Unassembled WGS sequence"/>
</dbReference>
<proteinExistence type="predicted"/>
<dbReference type="Pfam" id="PF10970">
    <property type="entry name" value="GerPE"/>
    <property type="match status" value="1"/>
</dbReference>
<name>A0A9C7GBB5_9BACI</name>
<evidence type="ECO:0000313" key="2">
    <source>
        <dbReference type="Proteomes" id="UP000789845"/>
    </source>
</evidence>
<protein>
    <submittedName>
        <fullName evidence="1">Spore germination protein GerPE</fullName>
    </submittedName>
</protein>
<dbReference type="AlphaFoldDB" id="A0A9C7GBB5"/>
<organism evidence="1 2">
    <name type="scientific">Pseudoneobacillus rhizosphaerae</name>
    <dbReference type="NCBI Taxonomy" id="2880968"/>
    <lineage>
        <taxon>Bacteria</taxon>
        <taxon>Bacillati</taxon>
        <taxon>Bacillota</taxon>
        <taxon>Bacilli</taxon>
        <taxon>Bacillales</taxon>
        <taxon>Bacillaceae</taxon>
        <taxon>Pseudoneobacillus</taxon>
    </lineage>
</organism>
<evidence type="ECO:0000313" key="1">
    <source>
        <dbReference type="EMBL" id="CAG9609236.1"/>
    </source>
</evidence>
<dbReference type="EMBL" id="CAKJTG010000017">
    <property type="protein sequence ID" value="CAG9609236.1"/>
    <property type="molecule type" value="Genomic_DNA"/>
</dbReference>
<comment type="caution">
    <text evidence="1">The sequence shown here is derived from an EMBL/GenBank/DDBJ whole genome shotgun (WGS) entry which is preliminary data.</text>
</comment>
<reference evidence="1" key="1">
    <citation type="submission" date="2021-10" db="EMBL/GenBank/DDBJ databases">
        <authorList>
            <person name="Criscuolo A."/>
        </authorList>
    </citation>
    <scope>NUCLEOTIDE SEQUENCE</scope>
    <source>
        <strain evidence="1">CIP111885</strain>
    </source>
</reference>
<accession>A0A9C7GBB5</accession>
<sequence>MLSRVSQVQKVYITSLSNSSIAQIGDSKCINAISRALAVQREAEIFFGNEGEFSQYPIFSEPIPLPPLEAQLHFQKIDLPPCIKVSHIKINGLASASIFHIGNSDSVYMESRVKHIRQLLNENNKGGE</sequence>
<dbReference type="InterPro" id="IPR024496">
    <property type="entry name" value="Spore_germ_GerPE"/>
</dbReference>
<keyword evidence="2" id="KW-1185">Reference proteome</keyword>
<dbReference type="RefSeq" id="WP_230497471.1">
    <property type="nucleotide sequence ID" value="NZ_CAKJTG010000017.1"/>
</dbReference>